<dbReference type="WBParaSite" id="SMUV_0000316901-mRNA-1">
    <property type="protein sequence ID" value="SMUV_0000316901-mRNA-1"/>
    <property type="gene ID" value="SMUV_0000316901"/>
</dbReference>
<protein>
    <submittedName>
        <fullName evidence="8">G_PROTEIN_RECEP_F1_2 domain-containing protein</fullName>
    </submittedName>
</protein>
<keyword evidence="2 5" id="KW-0812">Transmembrane</keyword>
<feature type="domain" description="G-protein coupled receptors family 1 profile" evidence="6">
    <location>
        <begin position="22"/>
        <end position="324"/>
    </location>
</feature>
<feature type="transmembrane region" description="Helical" evidence="5">
    <location>
        <begin position="12"/>
        <end position="35"/>
    </location>
</feature>
<dbReference type="SUPFAM" id="SSF81321">
    <property type="entry name" value="Family A G protein-coupled receptor-like"/>
    <property type="match status" value="1"/>
</dbReference>
<dbReference type="GO" id="GO:0004930">
    <property type="term" value="F:G protein-coupled receptor activity"/>
    <property type="evidence" value="ECO:0007669"/>
    <property type="project" value="InterPro"/>
</dbReference>
<dbReference type="PRINTS" id="PR00237">
    <property type="entry name" value="GPCRRHODOPSN"/>
</dbReference>
<dbReference type="InterPro" id="IPR052665">
    <property type="entry name" value="Neuropeptide-GPCR"/>
</dbReference>
<dbReference type="AlphaFoldDB" id="A0A0N5AFU9"/>
<comment type="subcellular location">
    <subcellularLocation>
        <location evidence="1">Membrane</location>
    </subcellularLocation>
</comment>
<name>A0A0N5AFU9_9BILA</name>
<feature type="transmembrane region" description="Helical" evidence="5">
    <location>
        <begin position="47"/>
        <end position="68"/>
    </location>
</feature>
<evidence type="ECO:0000256" key="2">
    <source>
        <dbReference type="ARBA" id="ARBA00022692"/>
    </source>
</evidence>
<dbReference type="PROSITE" id="PS50262">
    <property type="entry name" value="G_PROTEIN_RECEP_F1_2"/>
    <property type="match status" value="1"/>
</dbReference>
<feature type="transmembrane region" description="Helical" evidence="5">
    <location>
        <begin position="88"/>
        <end position="109"/>
    </location>
</feature>
<evidence type="ECO:0000259" key="6">
    <source>
        <dbReference type="PROSITE" id="PS50262"/>
    </source>
</evidence>
<keyword evidence="7" id="KW-1185">Reference proteome</keyword>
<organism evidence="7 8">
    <name type="scientific">Syphacia muris</name>
    <dbReference type="NCBI Taxonomy" id="451379"/>
    <lineage>
        <taxon>Eukaryota</taxon>
        <taxon>Metazoa</taxon>
        <taxon>Ecdysozoa</taxon>
        <taxon>Nematoda</taxon>
        <taxon>Chromadorea</taxon>
        <taxon>Rhabditida</taxon>
        <taxon>Spirurina</taxon>
        <taxon>Oxyuridomorpha</taxon>
        <taxon>Oxyuroidea</taxon>
        <taxon>Oxyuridae</taxon>
        <taxon>Syphacia</taxon>
    </lineage>
</organism>
<dbReference type="STRING" id="451379.A0A0N5AFU9"/>
<evidence type="ECO:0000256" key="3">
    <source>
        <dbReference type="ARBA" id="ARBA00022989"/>
    </source>
</evidence>
<feature type="transmembrane region" description="Helical" evidence="5">
    <location>
        <begin position="272"/>
        <end position="293"/>
    </location>
</feature>
<evidence type="ECO:0000313" key="8">
    <source>
        <dbReference type="WBParaSite" id="SMUV_0000316901-mRNA-1"/>
    </source>
</evidence>
<dbReference type="Proteomes" id="UP000046393">
    <property type="component" value="Unplaced"/>
</dbReference>
<evidence type="ECO:0000256" key="4">
    <source>
        <dbReference type="ARBA" id="ARBA00023136"/>
    </source>
</evidence>
<dbReference type="InterPro" id="IPR017452">
    <property type="entry name" value="GPCR_Rhodpsn_7TM"/>
</dbReference>
<feature type="transmembrane region" description="Helical" evidence="5">
    <location>
        <begin position="129"/>
        <end position="150"/>
    </location>
</feature>
<evidence type="ECO:0000256" key="5">
    <source>
        <dbReference type="SAM" id="Phobius"/>
    </source>
</evidence>
<feature type="transmembrane region" description="Helical" evidence="5">
    <location>
        <begin position="183"/>
        <end position="206"/>
    </location>
</feature>
<proteinExistence type="predicted"/>
<dbReference type="PANTHER" id="PTHR24224">
    <property type="entry name" value="CARDIOACCELERATORY PEPTIDE RECEPTOR-RELATED"/>
    <property type="match status" value="1"/>
</dbReference>
<keyword evidence="3 5" id="KW-1133">Transmembrane helix</keyword>
<reference evidence="8" key="1">
    <citation type="submission" date="2017-02" db="UniProtKB">
        <authorList>
            <consortium name="WormBaseParasite"/>
        </authorList>
    </citation>
    <scope>IDENTIFICATION</scope>
</reference>
<sequence length="357" mass="40479">MYGMTESYASEMGLEMVLAIFGNAFLMLIIIRGNAVSKRKVSPVQLLLLHTCVADLLFAFLAMGTGIVELEVLYKYDFSEWVCPVMKFLQVFPLYASPFLLVAISADRFQAICRPLAHYRASKYRMPNLLAAIAWSLAFICSIPQCYIWEKGTIVTSDGNITCCHTVFSRRTHSGTSVKVKKFWYIVCFNAVAWLLPSIIASILYYRVCRAVWSSRVTDPLQEVTHQQQQQRTSITALKSIQTRCYVDGLRKSTLRRQISEFDKKRMQTVRLTLTIVVCNFLLYAPYCIGNVINALNEGLIGIKLLTYCMILGNLNSCVNPWIYIFFNKGHVKRALCLTGGLPSKPNNSNFLLFLTT</sequence>
<dbReference type="GO" id="GO:0016020">
    <property type="term" value="C:membrane"/>
    <property type="evidence" value="ECO:0007669"/>
    <property type="project" value="UniProtKB-SubCell"/>
</dbReference>
<feature type="transmembrane region" description="Helical" evidence="5">
    <location>
        <begin position="305"/>
        <end position="327"/>
    </location>
</feature>
<evidence type="ECO:0000313" key="7">
    <source>
        <dbReference type="Proteomes" id="UP000046393"/>
    </source>
</evidence>
<evidence type="ECO:0000256" key="1">
    <source>
        <dbReference type="ARBA" id="ARBA00004370"/>
    </source>
</evidence>
<dbReference type="Pfam" id="PF00001">
    <property type="entry name" value="7tm_1"/>
    <property type="match status" value="1"/>
</dbReference>
<dbReference type="InterPro" id="IPR000276">
    <property type="entry name" value="GPCR_Rhodpsn"/>
</dbReference>
<accession>A0A0N5AFU9</accession>
<dbReference type="Gene3D" id="1.20.1070.10">
    <property type="entry name" value="Rhodopsin 7-helix transmembrane proteins"/>
    <property type="match status" value="1"/>
</dbReference>
<dbReference type="PANTHER" id="PTHR24224:SF36">
    <property type="entry name" value="NEMATOCIN RECEPTOR 2"/>
    <property type="match status" value="1"/>
</dbReference>
<keyword evidence="4 5" id="KW-0472">Membrane</keyword>